<evidence type="ECO:0000313" key="2">
    <source>
        <dbReference type="Proteomes" id="UP000027195"/>
    </source>
</evidence>
<proteinExistence type="predicted"/>
<organism evidence="1 2">
    <name type="scientific">Botryobasidium botryosum (strain FD-172 SS1)</name>
    <dbReference type="NCBI Taxonomy" id="930990"/>
    <lineage>
        <taxon>Eukaryota</taxon>
        <taxon>Fungi</taxon>
        <taxon>Dikarya</taxon>
        <taxon>Basidiomycota</taxon>
        <taxon>Agaricomycotina</taxon>
        <taxon>Agaricomycetes</taxon>
        <taxon>Cantharellales</taxon>
        <taxon>Botryobasidiaceae</taxon>
        <taxon>Botryobasidium</taxon>
    </lineage>
</organism>
<dbReference type="HOGENOM" id="CLU_006344_12_2_1"/>
<reference evidence="2" key="1">
    <citation type="journal article" date="2014" name="Proc. Natl. Acad. Sci. U.S.A.">
        <title>Extensive sampling of basidiomycete genomes demonstrates inadequacy of the white-rot/brown-rot paradigm for wood decay fungi.</title>
        <authorList>
            <person name="Riley R."/>
            <person name="Salamov A.A."/>
            <person name="Brown D.W."/>
            <person name="Nagy L.G."/>
            <person name="Floudas D."/>
            <person name="Held B.W."/>
            <person name="Levasseur A."/>
            <person name="Lombard V."/>
            <person name="Morin E."/>
            <person name="Otillar R."/>
            <person name="Lindquist E.A."/>
            <person name="Sun H."/>
            <person name="LaButti K.M."/>
            <person name="Schmutz J."/>
            <person name="Jabbour D."/>
            <person name="Luo H."/>
            <person name="Baker S.E."/>
            <person name="Pisabarro A.G."/>
            <person name="Walton J.D."/>
            <person name="Blanchette R.A."/>
            <person name="Henrissat B."/>
            <person name="Martin F."/>
            <person name="Cullen D."/>
            <person name="Hibbett D.S."/>
            <person name="Grigoriev I.V."/>
        </authorList>
    </citation>
    <scope>NUCLEOTIDE SEQUENCE [LARGE SCALE GENOMIC DNA]</scope>
    <source>
        <strain evidence="2">FD-172 SS1</strain>
    </source>
</reference>
<keyword evidence="2" id="KW-1185">Reference proteome</keyword>
<dbReference type="Pfam" id="PF18759">
    <property type="entry name" value="Plavaka"/>
    <property type="match status" value="1"/>
</dbReference>
<dbReference type="AlphaFoldDB" id="A0A067LVR5"/>
<dbReference type="InterPro" id="IPR041078">
    <property type="entry name" value="Plavaka"/>
</dbReference>
<name>A0A067LVR5_BOTB1</name>
<gene>
    <name evidence="1" type="ORF">BOTBODRAFT_121647</name>
</gene>
<dbReference type="Proteomes" id="UP000027195">
    <property type="component" value="Unassembled WGS sequence"/>
</dbReference>
<dbReference type="STRING" id="930990.A0A067LVR5"/>
<accession>A0A067LVR5</accession>
<sequence length="281" mass="31952">MCTKQSRCPKCLVALGAHGDFSRKKAPLRDQHDALATIRRECEGHAGAADLLEEQGLHAIYPPFWADLPHTNIFTCITPDLLHQIHKGVFKDHLLLWCRRIMGDAEVDRRFRVMSSHPSLRHFKSGISGLSQWSGKEAKQVEKCFIGVISGAIRGSAMIAARALMDFIMLAQYPAHTDETLAAMDNALEIFHRHKQTFIDTGARDQEHFDIPKLHSLIHYTDSIRLLGAADGFNTESPERLHIDCAKKAYARCSRVDYIKHMTQWLNRQEAIIVLRSYLTW</sequence>
<feature type="non-terminal residue" evidence="1">
    <location>
        <position position="281"/>
    </location>
</feature>
<protein>
    <submittedName>
        <fullName evidence="1">Uncharacterized protein</fullName>
    </submittedName>
</protein>
<dbReference type="InParanoid" id="A0A067LVR5"/>
<evidence type="ECO:0000313" key="1">
    <source>
        <dbReference type="EMBL" id="KDQ06335.1"/>
    </source>
</evidence>
<dbReference type="OrthoDB" id="3232941at2759"/>
<dbReference type="EMBL" id="KL198141">
    <property type="protein sequence ID" value="KDQ06335.1"/>
    <property type="molecule type" value="Genomic_DNA"/>
</dbReference>